<dbReference type="InterPro" id="IPR000961">
    <property type="entry name" value="AGC-kinase_C"/>
</dbReference>
<keyword evidence="2" id="KW-0808">Transferase</keyword>
<dbReference type="AlphaFoldDB" id="A0A9W7Y3X5"/>
<evidence type="ECO:0000259" key="6">
    <source>
        <dbReference type="PROSITE" id="PS50011"/>
    </source>
</evidence>
<evidence type="ECO:0000256" key="1">
    <source>
        <dbReference type="ARBA" id="ARBA00022527"/>
    </source>
</evidence>
<dbReference type="InterPro" id="IPR011009">
    <property type="entry name" value="Kinase-like_dom_sf"/>
</dbReference>
<dbReference type="Gene3D" id="3.30.200.20">
    <property type="entry name" value="Phosphorylase Kinase, domain 1"/>
    <property type="match status" value="1"/>
</dbReference>
<dbReference type="Gene3D" id="1.10.510.10">
    <property type="entry name" value="Transferase(Phosphotransferase) domain 1"/>
    <property type="match status" value="1"/>
</dbReference>
<evidence type="ECO:0000256" key="5">
    <source>
        <dbReference type="ARBA" id="ARBA00022840"/>
    </source>
</evidence>
<dbReference type="InterPro" id="IPR000719">
    <property type="entry name" value="Prot_kinase_dom"/>
</dbReference>
<dbReference type="OrthoDB" id="354826at2759"/>
<protein>
    <recommendedName>
        <fullName evidence="10">Kinase-like protein</fullName>
    </recommendedName>
</protein>
<gene>
    <name evidence="8" type="ORF">LPJ61_005827</name>
</gene>
<keyword evidence="9" id="KW-1185">Reference proteome</keyword>
<dbReference type="PROSITE" id="PS51285">
    <property type="entry name" value="AGC_KINASE_CTER"/>
    <property type="match status" value="1"/>
</dbReference>
<dbReference type="SUPFAM" id="SSF56112">
    <property type="entry name" value="Protein kinase-like (PK-like)"/>
    <property type="match status" value="1"/>
</dbReference>
<evidence type="ECO:0000259" key="7">
    <source>
        <dbReference type="PROSITE" id="PS51285"/>
    </source>
</evidence>
<keyword evidence="4" id="KW-0418">Kinase</keyword>
<dbReference type="Proteomes" id="UP001143981">
    <property type="component" value="Unassembled WGS sequence"/>
</dbReference>
<organism evidence="8 9">
    <name type="scientific">Coemansia biformis</name>
    <dbReference type="NCBI Taxonomy" id="1286918"/>
    <lineage>
        <taxon>Eukaryota</taxon>
        <taxon>Fungi</taxon>
        <taxon>Fungi incertae sedis</taxon>
        <taxon>Zoopagomycota</taxon>
        <taxon>Kickxellomycotina</taxon>
        <taxon>Kickxellomycetes</taxon>
        <taxon>Kickxellales</taxon>
        <taxon>Kickxellaceae</taxon>
        <taxon>Coemansia</taxon>
    </lineage>
</organism>
<evidence type="ECO:0000256" key="4">
    <source>
        <dbReference type="ARBA" id="ARBA00022777"/>
    </source>
</evidence>
<evidence type="ECO:0000313" key="9">
    <source>
        <dbReference type="Proteomes" id="UP001143981"/>
    </source>
</evidence>
<reference evidence="8" key="1">
    <citation type="submission" date="2022-07" db="EMBL/GenBank/DDBJ databases">
        <title>Phylogenomic reconstructions and comparative analyses of Kickxellomycotina fungi.</title>
        <authorList>
            <person name="Reynolds N.K."/>
            <person name="Stajich J.E."/>
            <person name="Barry K."/>
            <person name="Grigoriev I.V."/>
            <person name="Crous P."/>
            <person name="Smith M.E."/>
        </authorList>
    </citation>
    <scope>NUCLEOTIDE SEQUENCE</scope>
    <source>
        <strain evidence="8">BCRC 34381</strain>
    </source>
</reference>
<evidence type="ECO:0000313" key="8">
    <source>
        <dbReference type="EMBL" id="KAJ1723407.1"/>
    </source>
</evidence>
<proteinExistence type="predicted"/>
<dbReference type="SMART" id="SM00220">
    <property type="entry name" value="S_TKc"/>
    <property type="match status" value="1"/>
</dbReference>
<keyword evidence="1" id="KW-0723">Serine/threonine-protein kinase</keyword>
<comment type="caution">
    <text evidence="8">The sequence shown here is derived from an EMBL/GenBank/DDBJ whole genome shotgun (WGS) entry which is preliminary data.</text>
</comment>
<feature type="non-terminal residue" evidence="8">
    <location>
        <position position="341"/>
    </location>
</feature>
<keyword evidence="3" id="KW-0547">Nucleotide-binding</keyword>
<dbReference type="GO" id="GO:0005524">
    <property type="term" value="F:ATP binding"/>
    <property type="evidence" value="ECO:0007669"/>
    <property type="project" value="UniProtKB-KW"/>
</dbReference>
<dbReference type="Pfam" id="PF00069">
    <property type="entry name" value="Pkinase"/>
    <property type="match status" value="1"/>
</dbReference>
<dbReference type="PROSITE" id="PS50011">
    <property type="entry name" value="PROTEIN_KINASE_DOM"/>
    <property type="match status" value="1"/>
</dbReference>
<keyword evidence="5" id="KW-0067">ATP-binding</keyword>
<accession>A0A9W7Y3X5</accession>
<dbReference type="GO" id="GO:0004674">
    <property type="term" value="F:protein serine/threonine kinase activity"/>
    <property type="evidence" value="ECO:0007669"/>
    <property type="project" value="UniProtKB-KW"/>
</dbReference>
<feature type="domain" description="Protein kinase" evidence="6">
    <location>
        <begin position="1"/>
        <end position="220"/>
    </location>
</feature>
<dbReference type="PANTHER" id="PTHR24351">
    <property type="entry name" value="RIBOSOMAL PROTEIN S6 KINASE"/>
    <property type="match status" value="1"/>
</dbReference>
<evidence type="ECO:0000256" key="2">
    <source>
        <dbReference type="ARBA" id="ARBA00022679"/>
    </source>
</evidence>
<evidence type="ECO:0000256" key="3">
    <source>
        <dbReference type="ARBA" id="ARBA00022741"/>
    </source>
</evidence>
<evidence type="ECO:0008006" key="10">
    <source>
        <dbReference type="Google" id="ProtNLM"/>
    </source>
</evidence>
<name>A0A9W7Y3X5_9FUNG</name>
<sequence length="341" mass="38479">ERDLLEELDHPFILGLRYSFQDTYALYMATELMEGGSLEMQIGRRHRFGEAVVRFWAAELACGLQYLHTEHRIAHGNISTRNILVDGMGHVALTNVTLKSRMDEIRKADGMAAAEQYTTGFAADWWGLGVVMYECLYGRQPFKNAARSESSCSSLAAAAAATTLAASRFMEDEVVFPVTTDSRISMDCISAIRGLLHKDPLQRLGCGRRGFDRLKRHPFFATFDWSLLEDRGLVPPFVPDDVYAQYDPMEFMELGECIDLQPPPLDPQVELVDLEVKFADFDYTEYQRFKGYIERHGCVDEQLADAIRHSGAYREPPELFSRIAVADMPLEFLALGGLPVV</sequence>
<feature type="domain" description="AGC-kinase C-terminal" evidence="7">
    <location>
        <begin position="221"/>
        <end position="293"/>
    </location>
</feature>
<feature type="non-terminal residue" evidence="8">
    <location>
        <position position="1"/>
    </location>
</feature>
<dbReference type="EMBL" id="JANBOI010002233">
    <property type="protein sequence ID" value="KAJ1723407.1"/>
    <property type="molecule type" value="Genomic_DNA"/>
</dbReference>